<dbReference type="Proteomes" id="UP000252139">
    <property type="component" value="Unassembled WGS sequence"/>
</dbReference>
<dbReference type="AlphaFoldDB" id="A0A367KD65"/>
<name>A0A367KD65_RHIAZ</name>
<keyword evidence="2" id="KW-1185">Reference proteome</keyword>
<dbReference type="OrthoDB" id="2208938at2759"/>
<gene>
    <name evidence="1" type="ORF">CU097_015067</name>
</gene>
<dbReference type="EMBL" id="PJQL01000079">
    <property type="protein sequence ID" value="RCI00128.1"/>
    <property type="molecule type" value="Genomic_DNA"/>
</dbReference>
<accession>A0A367KD65</accession>
<reference evidence="1 2" key="1">
    <citation type="journal article" date="2018" name="G3 (Bethesda)">
        <title>Phylogenetic and Phylogenomic Definition of Rhizopus Species.</title>
        <authorList>
            <person name="Gryganskyi A.P."/>
            <person name="Golan J."/>
            <person name="Dolatabadi S."/>
            <person name="Mondo S."/>
            <person name="Robb S."/>
            <person name="Idnurm A."/>
            <person name="Muszewska A."/>
            <person name="Steczkiewicz K."/>
            <person name="Masonjones S."/>
            <person name="Liao H.L."/>
            <person name="Gajdeczka M.T."/>
            <person name="Anike F."/>
            <person name="Vuek A."/>
            <person name="Anishchenko I.M."/>
            <person name="Voigt K."/>
            <person name="de Hoog G.S."/>
            <person name="Smith M.E."/>
            <person name="Heitman J."/>
            <person name="Vilgalys R."/>
            <person name="Stajich J.E."/>
        </authorList>
    </citation>
    <scope>NUCLEOTIDE SEQUENCE [LARGE SCALE GENOMIC DNA]</scope>
    <source>
        <strain evidence="1 2">CBS 357.93</strain>
    </source>
</reference>
<sequence length="155" mass="17625">MSKRILKNQKVVDLIVNSPLNIPAGTYGVVSSEWFNNTRSDIHQSKKCLTGIPDVKKAESLIEKGHTYNTSVKRQLSNVSTDSESDLKFPEKLPVGTKSPLTTSQLADEITFVKRFKTNAGRMIWTQCLTEAHENHPLLPYFNWIQSLHQFQYTC</sequence>
<evidence type="ECO:0000313" key="2">
    <source>
        <dbReference type="Proteomes" id="UP000252139"/>
    </source>
</evidence>
<evidence type="ECO:0000313" key="1">
    <source>
        <dbReference type="EMBL" id="RCI00128.1"/>
    </source>
</evidence>
<proteinExistence type="predicted"/>
<protein>
    <submittedName>
        <fullName evidence="1">Uncharacterized protein</fullName>
    </submittedName>
</protein>
<organism evidence="1 2">
    <name type="scientific">Rhizopus azygosporus</name>
    <name type="common">Rhizopus microsporus var. azygosporus</name>
    <dbReference type="NCBI Taxonomy" id="86630"/>
    <lineage>
        <taxon>Eukaryota</taxon>
        <taxon>Fungi</taxon>
        <taxon>Fungi incertae sedis</taxon>
        <taxon>Mucoromycota</taxon>
        <taxon>Mucoromycotina</taxon>
        <taxon>Mucoromycetes</taxon>
        <taxon>Mucorales</taxon>
        <taxon>Mucorineae</taxon>
        <taxon>Rhizopodaceae</taxon>
        <taxon>Rhizopus</taxon>
    </lineage>
</organism>
<comment type="caution">
    <text evidence="1">The sequence shown here is derived from an EMBL/GenBank/DDBJ whole genome shotgun (WGS) entry which is preliminary data.</text>
</comment>